<gene>
    <name evidence="1" type="ORF">C882_2146</name>
</gene>
<dbReference type="EMBL" id="ANHY01000022">
    <property type="protein sequence ID" value="EKV26922.1"/>
    <property type="molecule type" value="Genomic_DNA"/>
</dbReference>
<protein>
    <submittedName>
        <fullName evidence="1">Uncharacterized protein</fullName>
    </submittedName>
</protein>
<sequence length="59" mass="6583">MRPFVFEALDAHRSVKSAPCSAATADHPPWFFVPMLRTGIRAGQYLWTGLCQKFDGCPV</sequence>
<name>K9GP48_9PROT</name>
<dbReference type="AlphaFoldDB" id="K9GP48"/>
<proteinExistence type="predicted"/>
<reference evidence="1 2" key="1">
    <citation type="journal article" date="2013" name="Genome Announc.">
        <title>Draft Genome Sequence of an Alphaproteobacterium, Caenispirillum salinarum AK4(T), Isolated from a Solar Saltern.</title>
        <authorList>
            <person name="Khatri I."/>
            <person name="Singh A."/>
            <person name="Korpole S."/>
            <person name="Pinnaka A.K."/>
            <person name="Subramanian S."/>
        </authorList>
    </citation>
    <scope>NUCLEOTIDE SEQUENCE [LARGE SCALE GENOMIC DNA]</scope>
    <source>
        <strain evidence="1 2">AK4</strain>
    </source>
</reference>
<dbReference type="STRING" id="1238182.C882_2146"/>
<comment type="caution">
    <text evidence="1">The sequence shown here is derived from an EMBL/GenBank/DDBJ whole genome shotgun (WGS) entry which is preliminary data.</text>
</comment>
<keyword evidence="2" id="KW-1185">Reference proteome</keyword>
<accession>K9GP48</accession>
<dbReference type="Proteomes" id="UP000009881">
    <property type="component" value="Unassembled WGS sequence"/>
</dbReference>
<organism evidence="1 2">
    <name type="scientific">Caenispirillum salinarum AK4</name>
    <dbReference type="NCBI Taxonomy" id="1238182"/>
    <lineage>
        <taxon>Bacteria</taxon>
        <taxon>Pseudomonadati</taxon>
        <taxon>Pseudomonadota</taxon>
        <taxon>Alphaproteobacteria</taxon>
        <taxon>Rhodospirillales</taxon>
        <taxon>Novispirillaceae</taxon>
        <taxon>Caenispirillum</taxon>
    </lineage>
</organism>
<evidence type="ECO:0000313" key="2">
    <source>
        <dbReference type="Proteomes" id="UP000009881"/>
    </source>
</evidence>
<evidence type="ECO:0000313" key="1">
    <source>
        <dbReference type="EMBL" id="EKV26922.1"/>
    </source>
</evidence>